<comment type="subcellular location">
    <subcellularLocation>
        <location evidence="1">Membrane</location>
    </subcellularLocation>
</comment>
<evidence type="ECO:0000256" key="5">
    <source>
        <dbReference type="SAM" id="Phobius"/>
    </source>
</evidence>
<protein>
    <submittedName>
        <fullName evidence="8">Methyl-accepting chemotaxis protein</fullName>
    </submittedName>
</protein>
<proteinExistence type="inferred from homology"/>
<evidence type="ECO:0000256" key="1">
    <source>
        <dbReference type="ARBA" id="ARBA00004370"/>
    </source>
</evidence>
<gene>
    <name evidence="8" type="ORF">SAMN05421644_10179</name>
</gene>
<dbReference type="Proteomes" id="UP000198672">
    <property type="component" value="Unassembled WGS sequence"/>
</dbReference>
<accession>A0A1H3ARM1</accession>
<keyword evidence="5" id="KW-0812">Transmembrane</keyword>
<reference evidence="9" key="1">
    <citation type="submission" date="2016-10" db="EMBL/GenBank/DDBJ databases">
        <authorList>
            <person name="Varghese N."/>
            <person name="Submissions S."/>
        </authorList>
    </citation>
    <scope>NUCLEOTIDE SEQUENCE [LARGE SCALE GENOMIC DNA]</scope>
    <source>
        <strain evidence="9">DSM 173</strain>
    </source>
</reference>
<dbReference type="InterPro" id="IPR003660">
    <property type="entry name" value="HAMP_dom"/>
</dbReference>
<dbReference type="GO" id="GO:0007165">
    <property type="term" value="P:signal transduction"/>
    <property type="evidence" value="ECO:0007669"/>
    <property type="project" value="UniProtKB-KW"/>
</dbReference>
<dbReference type="Pfam" id="PF00015">
    <property type="entry name" value="MCPsignal"/>
    <property type="match status" value="1"/>
</dbReference>
<dbReference type="CDD" id="cd06225">
    <property type="entry name" value="HAMP"/>
    <property type="match status" value="1"/>
</dbReference>
<evidence type="ECO:0000256" key="4">
    <source>
        <dbReference type="PROSITE-ProRule" id="PRU00284"/>
    </source>
</evidence>
<keyword evidence="2 4" id="KW-0807">Transducer</keyword>
<dbReference type="AlphaFoldDB" id="A0A1H3ARM1"/>
<dbReference type="SUPFAM" id="SSF58104">
    <property type="entry name" value="Methyl-accepting chemotaxis protein (MCP) signaling domain"/>
    <property type="match status" value="1"/>
</dbReference>
<organism evidence="8 9">
    <name type="scientific">Allochromatium warmingii</name>
    <name type="common">Chromatium warmingii</name>
    <dbReference type="NCBI Taxonomy" id="61595"/>
    <lineage>
        <taxon>Bacteria</taxon>
        <taxon>Pseudomonadati</taxon>
        <taxon>Pseudomonadota</taxon>
        <taxon>Gammaproteobacteria</taxon>
        <taxon>Chromatiales</taxon>
        <taxon>Chromatiaceae</taxon>
        <taxon>Allochromatium</taxon>
    </lineage>
</organism>
<feature type="transmembrane region" description="Helical" evidence="5">
    <location>
        <begin position="193"/>
        <end position="214"/>
    </location>
</feature>
<dbReference type="GO" id="GO:0016020">
    <property type="term" value="C:membrane"/>
    <property type="evidence" value="ECO:0007669"/>
    <property type="project" value="UniProtKB-SubCell"/>
</dbReference>
<dbReference type="EMBL" id="FNOW01000001">
    <property type="protein sequence ID" value="SDX32058.1"/>
    <property type="molecule type" value="Genomic_DNA"/>
</dbReference>
<dbReference type="RefSeq" id="WP_091331413.1">
    <property type="nucleotide sequence ID" value="NZ_FNOW01000001.1"/>
</dbReference>
<evidence type="ECO:0000256" key="3">
    <source>
        <dbReference type="ARBA" id="ARBA00029447"/>
    </source>
</evidence>
<evidence type="ECO:0000259" key="7">
    <source>
        <dbReference type="PROSITE" id="PS50885"/>
    </source>
</evidence>
<dbReference type="Gene3D" id="1.10.287.950">
    <property type="entry name" value="Methyl-accepting chemotaxis protein"/>
    <property type="match status" value="1"/>
</dbReference>
<dbReference type="SMART" id="SM00283">
    <property type="entry name" value="MA"/>
    <property type="match status" value="1"/>
</dbReference>
<feature type="domain" description="Methyl-accepting transducer" evidence="6">
    <location>
        <begin position="273"/>
        <end position="509"/>
    </location>
</feature>
<evidence type="ECO:0000313" key="9">
    <source>
        <dbReference type="Proteomes" id="UP000198672"/>
    </source>
</evidence>
<dbReference type="Gene3D" id="6.10.340.10">
    <property type="match status" value="1"/>
</dbReference>
<dbReference type="STRING" id="61595.SAMN05421644_10179"/>
<feature type="domain" description="HAMP" evidence="7">
    <location>
        <begin position="216"/>
        <end position="268"/>
    </location>
</feature>
<dbReference type="GO" id="GO:0006935">
    <property type="term" value="P:chemotaxis"/>
    <property type="evidence" value="ECO:0007669"/>
    <property type="project" value="UniProtKB-ARBA"/>
</dbReference>
<dbReference type="Pfam" id="PF00672">
    <property type="entry name" value="HAMP"/>
    <property type="match status" value="1"/>
</dbReference>
<evidence type="ECO:0000259" key="6">
    <source>
        <dbReference type="PROSITE" id="PS50111"/>
    </source>
</evidence>
<dbReference type="FunFam" id="1.10.287.950:FF:000001">
    <property type="entry name" value="Methyl-accepting chemotaxis sensory transducer"/>
    <property type="match status" value="1"/>
</dbReference>
<dbReference type="PANTHER" id="PTHR32089:SF112">
    <property type="entry name" value="LYSOZYME-LIKE PROTEIN-RELATED"/>
    <property type="match status" value="1"/>
</dbReference>
<dbReference type="CDD" id="cd11386">
    <property type="entry name" value="MCP_signal"/>
    <property type="match status" value="1"/>
</dbReference>
<dbReference type="PROSITE" id="PS50111">
    <property type="entry name" value="CHEMOTAXIS_TRANSDUC_2"/>
    <property type="match status" value="1"/>
</dbReference>
<dbReference type="PANTHER" id="PTHR32089">
    <property type="entry name" value="METHYL-ACCEPTING CHEMOTAXIS PROTEIN MCPB"/>
    <property type="match status" value="1"/>
</dbReference>
<name>A0A1H3ARM1_ALLWA</name>
<dbReference type="InterPro" id="IPR004089">
    <property type="entry name" value="MCPsignal_dom"/>
</dbReference>
<keyword evidence="9" id="KW-1185">Reference proteome</keyword>
<evidence type="ECO:0000256" key="2">
    <source>
        <dbReference type="ARBA" id="ARBA00023224"/>
    </source>
</evidence>
<dbReference type="SMART" id="SM00304">
    <property type="entry name" value="HAMP"/>
    <property type="match status" value="1"/>
</dbReference>
<keyword evidence="5" id="KW-0472">Membrane</keyword>
<comment type="similarity">
    <text evidence="3">Belongs to the methyl-accepting chemotaxis (MCP) protein family.</text>
</comment>
<sequence length="547" mass="58086">MHTLPHRLGLSLKLLLAMLAMNLAATLSFTLYTYTSQKQAILQGIDHNLRTGALAVRLVADAAHDHFLTQPTLPPEHLQTVQAALSTLATEAGMAYLYTVAHQNGVYSFTLSSYTAEEAAAGEFTTPFEPYADPSAGLIAAFAERQPQYDQYTDEWGTFRSVFIPVRSPQGFDYVLAADIAITDIAQQLRQTLWACLLMAVLVFSGGLVLSWWLTRTLQRNVAILAREVDRIAAGELGIAIQPTADDELGRLGAGINHMAQQLRTLISEVQQATTRLGSVSGTLSQTSGAMASGAAQVAHQVEQVQNASGTLQLTADEIARNCAAAAEGTRHASHSANTGAGVVREAMAALSQLGERVKHMAGAMSQLGQRSQEIGQIVGTIETIARQTNLLALNAAIEAARAGEQGRGFAVVADEVRALAVRTTSATQDIAERITAVQSEIQQLVGSMHTSVGEVDAGTAEAKASVSALATILEWIATLSTQVEQIATAAEEQTATTTEVNRTLEQIVATVRSTAEGAQQTAHVAVEIADQAGELQEQLSHFRLGV</sequence>
<feature type="transmembrane region" description="Helical" evidence="5">
    <location>
        <begin position="12"/>
        <end position="34"/>
    </location>
</feature>
<dbReference type="PROSITE" id="PS50885">
    <property type="entry name" value="HAMP"/>
    <property type="match status" value="1"/>
</dbReference>
<evidence type="ECO:0000313" key="8">
    <source>
        <dbReference type="EMBL" id="SDX32058.1"/>
    </source>
</evidence>
<keyword evidence="5" id="KW-1133">Transmembrane helix</keyword>